<dbReference type="Proteomes" id="UP000235598">
    <property type="component" value="Unassembled WGS sequence"/>
</dbReference>
<evidence type="ECO:0000313" key="3">
    <source>
        <dbReference type="Proteomes" id="UP000235598"/>
    </source>
</evidence>
<comment type="caution">
    <text evidence="2">The sequence shown here is derived from an EMBL/GenBank/DDBJ whole genome shotgun (WGS) entry which is preliminary data.</text>
</comment>
<dbReference type="NCBIfam" id="NF033727">
    <property type="entry name" value="chaperon_ArsD"/>
    <property type="match status" value="1"/>
</dbReference>
<organism evidence="2 3">
    <name type="scientific">Brevibacterium paucivorans</name>
    <dbReference type="NCBI Taxonomy" id="170994"/>
    <lineage>
        <taxon>Bacteria</taxon>
        <taxon>Bacillati</taxon>
        <taxon>Actinomycetota</taxon>
        <taxon>Actinomycetes</taxon>
        <taxon>Micrococcales</taxon>
        <taxon>Brevibacteriaceae</taxon>
        <taxon>Brevibacterium</taxon>
    </lineage>
</organism>
<proteinExistence type="predicted"/>
<name>A0A2N6VRE2_9MICO</name>
<dbReference type="Pfam" id="PF06953">
    <property type="entry name" value="ArsD"/>
    <property type="match status" value="1"/>
</dbReference>
<dbReference type="GO" id="GO:0045892">
    <property type="term" value="P:negative regulation of DNA-templated transcription"/>
    <property type="evidence" value="ECO:0007669"/>
    <property type="project" value="InterPro"/>
</dbReference>
<dbReference type="Gene3D" id="3.40.30.10">
    <property type="entry name" value="Glutaredoxin"/>
    <property type="match status" value="1"/>
</dbReference>
<feature type="region of interest" description="Disordered" evidence="1">
    <location>
        <begin position="133"/>
        <end position="165"/>
    </location>
</feature>
<gene>
    <name evidence="2" type="ORF">CJ199_02195</name>
</gene>
<dbReference type="GO" id="GO:0003677">
    <property type="term" value="F:DNA binding"/>
    <property type="evidence" value="ECO:0007669"/>
    <property type="project" value="InterPro"/>
</dbReference>
<protein>
    <submittedName>
        <fullName evidence="2">Arsenical resistance operon transcriptional repressor ArsD</fullName>
    </submittedName>
</protein>
<dbReference type="InterPro" id="IPR010712">
    <property type="entry name" value="Arsenical-R_ArsD"/>
</dbReference>
<dbReference type="EMBL" id="PNHK01000001">
    <property type="protein sequence ID" value="PMD06701.1"/>
    <property type="molecule type" value="Genomic_DNA"/>
</dbReference>
<reference evidence="2 3" key="1">
    <citation type="submission" date="2017-09" db="EMBL/GenBank/DDBJ databases">
        <title>Bacterial strain isolated from the female urinary microbiota.</title>
        <authorList>
            <person name="Thomas-White K."/>
            <person name="Kumar N."/>
            <person name="Forster S."/>
            <person name="Putonti C."/>
            <person name="Lawley T."/>
            <person name="Wolfe A.J."/>
        </authorList>
    </citation>
    <scope>NUCLEOTIDE SEQUENCE [LARGE SCALE GENOMIC DNA]</scope>
    <source>
        <strain evidence="2 3">UMB1301</strain>
    </source>
</reference>
<feature type="compositionally biased region" description="Low complexity" evidence="1">
    <location>
        <begin position="146"/>
        <end position="159"/>
    </location>
</feature>
<accession>A0A2N6VRE2</accession>
<evidence type="ECO:0000256" key="1">
    <source>
        <dbReference type="SAM" id="MobiDB-lite"/>
    </source>
</evidence>
<sequence>MQSCYPLILTLVDTYGKLTHIDGHQYVMAVFHPSRRFLMPVIRVFEPALCCNTGVCGPDLDQELVDFTAAVNALKAQGVDIHRANLASEPAQFAEHPVVVKFLQAAGSEGLPLTLVDDVTVLAGRHARRDELERYAGLNPTKDDQPQGGCCGPQQGAPATSTGCC</sequence>
<dbReference type="GO" id="GO:0046685">
    <property type="term" value="P:response to arsenic-containing substance"/>
    <property type="evidence" value="ECO:0007669"/>
    <property type="project" value="InterPro"/>
</dbReference>
<evidence type="ECO:0000313" key="2">
    <source>
        <dbReference type="EMBL" id="PMD06701.1"/>
    </source>
</evidence>
<dbReference type="AlphaFoldDB" id="A0A2N6VRE2"/>